<dbReference type="CDD" id="cd03020">
    <property type="entry name" value="DsbA_DsbC_DsbG"/>
    <property type="match status" value="1"/>
</dbReference>
<dbReference type="Gene3D" id="3.10.450.70">
    <property type="entry name" value="Disulphide bond isomerase, DsbC/G, N-terminal"/>
    <property type="match status" value="1"/>
</dbReference>
<gene>
    <name evidence="10" type="ORF">D8I35_03265</name>
</gene>
<proteinExistence type="inferred from homology"/>
<dbReference type="InterPro" id="IPR012336">
    <property type="entry name" value="Thioredoxin-like_fold"/>
</dbReference>
<dbReference type="Pfam" id="PF10411">
    <property type="entry name" value="DsbC_N"/>
    <property type="match status" value="1"/>
</dbReference>
<comment type="subcellular location">
    <subcellularLocation>
        <location evidence="1 7">Periplasm</location>
    </subcellularLocation>
</comment>
<sequence>MAGLMLAASVLGQALAPSDIAQAIKTSIAQHSDVHVDSVHTTPVPGIFEVVADADVFYTDASGRYAFLEARLVDMQDKRDLTDARLRDMNRIPFESLPLQLAIKEVRGDGSRTFAVFEDSQCPICQVFTKFIDQLDDVTIYRFPFPVIHPTESARQARIGWCAPDRAGTWHAIMNGVRPEGTESCDVSGLVDILKVGEQHAINSTPTVVLLDGTRLVGATPPEQFIEAIDQSRRQ</sequence>
<protein>
    <recommendedName>
        <fullName evidence="7">Thiol:disulfide interchange protein</fullName>
    </recommendedName>
</protein>
<accession>A0A3M6R0T1</accession>
<dbReference type="InterPro" id="IPR009094">
    <property type="entry name" value="DiS-bond_isomerase_DsbC/G_N_sf"/>
</dbReference>
<feature type="domain" description="Thioredoxin-like fold" evidence="9">
    <location>
        <begin position="107"/>
        <end position="228"/>
    </location>
</feature>
<evidence type="ECO:0000313" key="11">
    <source>
        <dbReference type="Proteomes" id="UP000278006"/>
    </source>
</evidence>
<evidence type="ECO:0000259" key="9">
    <source>
        <dbReference type="Pfam" id="PF13098"/>
    </source>
</evidence>
<evidence type="ECO:0000256" key="1">
    <source>
        <dbReference type="ARBA" id="ARBA00004418"/>
    </source>
</evidence>
<name>A0A3M6R0T1_9BURK</name>
<comment type="function">
    <text evidence="7">Required for disulfide bond formation in some periplasmic proteins. Acts by transferring its disulfide bond to other proteins and is reduced in the process.</text>
</comment>
<comment type="caution">
    <text evidence="10">The sequence shown here is derived from an EMBL/GenBank/DDBJ whole genome shotgun (WGS) entry which is preliminary data.</text>
</comment>
<evidence type="ECO:0000313" key="10">
    <source>
        <dbReference type="EMBL" id="RMX08857.1"/>
    </source>
</evidence>
<comment type="similarity">
    <text evidence="2 7">Belongs to the thioredoxin family. DsbC subfamily.</text>
</comment>
<dbReference type="GO" id="GO:0042597">
    <property type="term" value="C:periplasmic space"/>
    <property type="evidence" value="ECO:0007669"/>
    <property type="project" value="UniProtKB-SubCell"/>
</dbReference>
<dbReference type="InterPro" id="IPR018950">
    <property type="entry name" value="DiS-bond_isomerase_DsbC/G_N"/>
</dbReference>
<keyword evidence="3 7" id="KW-0732">Signal</keyword>
<evidence type="ECO:0000256" key="4">
    <source>
        <dbReference type="ARBA" id="ARBA00022764"/>
    </source>
</evidence>
<dbReference type="InterPro" id="IPR036249">
    <property type="entry name" value="Thioredoxin-like_sf"/>
</dbReference>
<dbReference type="Proteomes" id="UP000278006">
    <property type="component" value="Unassembled WGS sequence"/>
</dbReference>
<dbReference type="SUPFAM" id="SSF54423">
    <property type="entry name" value="DsbC/DsbG N-terminal domain-like"/>
    <property type="match status" value="1"/>
</dbReference>
<organism evidence="10 11">
    <name type="scientific">Corticibacter populi</name>
    <dbReference type="NCBI Taxonomy" id="1550736"/>
    <lineage>
        <taxon>Bacteria</taxon>
        <taxon>Pseudomonadati</taxon>
        <taxon>Pseudomonadota</taxon>
        <taxon>Betaproteobacteria</taxon>
        <taxon>Burkholderiales</taxon>
        <taxon>Comamonadaceae</taxon>
        <taxon>Corticibacter</taxon>
    </lineage>
</organism>
<evidence type="ECO:0000259" key="8">
    <source>
        <dbReference type="Pfam" id="PF10411"/>
    </source>
</evidence>
<dbReference type="EMBL" id="RDQO01000001">
    <property type="protein sequence ID" value="RMX08857.1"/>
    <property type="molecule type" value="Genomic_DNA"/>
</dbReference>
<feature type="domain" description="Disulphide bond isomerase DsbC/G N-terminal" evidence="8">
    <location>
        <begin position="21"/>
        <end position="83"/>
    </location>
</feature>
<evidence type="ECO:0000256" key="6">
    <source>
        <dbReference type="ARBA" id="ARBA00023284"/>
    </source>
</evidence>
<evidence type="ECO:0000256" key="3">
    <source>
        <dbReference type="ARBA" id="ARBA00022729"/>
    </source>
</evidence>
<dbReference type="SUPFAM" id="SSF52833">
    <property type="entry name" value="Thioredoxin-like"/>
    <property type="match status" value="1"/>
</dbReference>
<dbReference type="InterPro" id="IPR033954">
    <property type="entry name" value="DiS-bond_Isoase_DsbC/G"/>
</dbReference>
<keyword evidence="6 7" id="KW-0676">Redox-active center</keyword>
<evidence type="ECO:0000256" key="2">
    <source>
        <dbReference type="ARBA" id="ARBA00009813"/>
    </source>
</evidence>
<dbReference type="AlphaFoldDB" id="A0A3M6R0T1"/>
<keyword evidence="11" id="KW-1185">Reference proteome</keyword>
<dbReference type="PANTHER" id="PTHR35272:SF3">
    <property type="entry name" value="THIOL:DISULFIDE INTERCHANGE PROTEIN DSBC"/>
    <property type="match status" value="1"/>
</dbReference>
<keyword evidence="4 7" id="KW-0574">Periplasm</keyword>
<dbReference type="PANTHER" id="PTHR35272">
    <property type="entry name" value="THIOL:DISULFIDE INTERCHANGE PROTEIN DSBC-RELATED"/>
    <property type="match status" value="1"/>
</dbReference>
<dbReference type="Pfam" id="PF13098">
    <property type="entry name" value="Thioredoxin_2"/>
    <property type="match status" value="1"/>
</dbReference>
<dbReference type="InterPro" id="IPR051470">
    <property type="entry name" value="Thiol:disulfide_interchange"/>
</dbReference>
<dbReference type="OrthoDB" id="12976at2"/>
<dbReference type="Gene3D" id="3.40.30.10">
    <property type="entry name" value="Glutaredoxin"/>
    <property type="match status" value="1"/>
</dbReference>
<evidence type="ECO:0000256" key="5">
    <source>
        <dbReference type="ARBA" id="ARBA00023157"/>
    </source>
</evidence>
<evidence type="ECO:0000256" key="7">
    <source>
        <dbReference type="RuleBase" id="RU364038"/>
    </source>
</evidence>
<keyword evidence="5" id="KW-1015">Disulfide bond</keyword>
<reference evidence="10 11" key="1">
    <citation type="submission" date="2018-10" db="EMBL/GenBank/DDBJ databases">
        <title>Draft genome of Cortibacter populi DSM10536.</title>
        <authorList>
            <person name="Bernier A.-M."/>
            <person name="Bernard K."/>
        </authorList>
    </citation>
    <scope>NUCLEOTIDE SEQUENCE [LARGE SCALE GENOMIC DNA]</scope>
    <source>
        <strain evidence="10 11">DSM 105136</strain>
    </source>
</reference>